<evidence type="ECO:0000256" key="2">
    <source>
        <dbReference type="SAM" id="SignalP"/>
    </source>
</evidence>
<feature type="compositionally biased region" description="Polar residues" evidence="1">
    <location>
        <begin position="75"/>
        <end position="84"/>
    </location>
</feature>
<organism evidence="3 4">
    <name type="scientific">Devosia nanyangense</name>
    <dbReference type="NCBI Taxonomy" id="1228055"/>
    <lineage>
        <taxon>Bacteria</taxon>
        <taxon>Pseudomonadati</taxon>
        <taxon>Pseudomonadota</taxon>
        <taxon>Alphaproteobacteria</taxon>
        <taxon>Hyphomicrobiales</taxon>
        <taxon>Devosiaceae</taxon>
        <taxon>Devosia</taxon>
    </lineage>
</organism>
<accession>A0A933NVG2</accession>
<protein>
    <recommendedName>
        <fullName evidence="5">DUF3035 domain-containing protein</fullName>
    </recommendedName>
</protein>
<feature type="signal peptide" evidence="2">
    <location>
        <begin position="1"/>
        <end position="25"/>
    </location>
</feature>
<dbReference type="AlphaFoldDB" id="A0A933NVG2"/>
<feature type="chain" id="PRO_5037451005" description="DUF3035 domain-containing protein" evidence="2">
    <location>
        <begin position="26"/>
        <end position="199"/>
    </location>
</feature>
<feature type="region of interest" description="Disordered" evidence="1">
    <location>
        <begin position="54"/>
        <end position="84"/>
    </location>
</feature>
<reference evidence="3" key="1">
    <citation type="submission" date="2020-07" db="EMBL/GenBank/DDBJ databases">
        <title>Huge and variable diversity of episymbiotic CPR bacteria and DPANN archaea in groundwater ecosystems.</title>
        <authorList>
            <person name="He C.Y."/>
            <person name="Keren R."/>
            <person name="Whittaker M."/>
            <person name="Farag I.F."/>
            <person name="Doudna J."/>
            <person name="Cate J.H.D."/>
            <person name="Banfield J.F."/>
        </authorList>
    </citation>
    <scope>NUCLEOTIDE SEQUENCE</scope>
    <source>
        <strain evidence="3">NC_groundwater_1586_Pr3_B-0.1um_66_15</strain>
    </source>
</reference>
<name>A0A933NVG2_9HYPH</name>
<proteinExistence type="predicted"/>
<sequence length="199" mass="21050">MAFDLIGRRSTALAAILLVSAGLSACTTTEGTNAFTDVGTFEREVMTSTAQGLGLVPQDVKPDPTNPRGPLVMPKSTTSLPSPTEDTTVAMLPVDSDKVKVDTTGLTQDDLNRLRQARVVDIHTVDGRPLTDAEVQKLTARMKAARLSGKRSIFTPSAEYFTVAAGQVDLVCLAANGELVSVNDPACPPEIRKALLKNG</sequence>
<evidence type="ECO:0008006" key="5">
    <source>
        <dbReference type="Google" id="ProtNLM"/>
    </source>
</evidence>
<evidence type="ECO:0000313" key="4">
    <source>
        <dbReference type="Proteomes" id="UP000782610"/>
    </source>
</evidence>
<dbReference type="EMBL" id="JACRAF010000012">
    <property type="protein sequence ID" value="MBI4920794.1"/>
    <property type="molecule type" value="Genomic_DNA"/>
</dbReference>
<dbReference type="Proteomes" id="UP000782610">
    <property type="component" value="Unassembled WGS sequence"/>
</dbReference>
<evidence type="ECO:0000313" key="3">
    <source>
        <dbReference type="EMBL" id="MBI4920794.1"/>
    </source>
</evidence>
<keyword evidence="2" id="KW-0732">Signal</keyword>
<gene>
    <name evidence="3" type="ORF">HY834_03525</name>
</gene>
<evidence type="ECO:0000256" key="1">
    <source>
        <dbReference type="SAM" id="MobiDB-lite"/>
    </source>
</evidence>
<comment type="caution">
    <text evidence="3">The sequence shown here is derived from an EMBL/GenBank/DDBJ whole genome shotgun (WGS) entry which is preliminary data.</text>
</comment>